<dbReference type="Proteomes" id="UP000316449">
    <property type="component" value="Unassembled WGS sequence"/>
</dbReference>
<evidence type="ECO:0000256" key="10">
    <source>
        <dbReference type="ARBA" id="ARBA00047630"/>
    </source>
</evidence>
<feature type="binding site" evidence="12">
    <location>
        <position position="169"/>
    </location>
    <ligand>
        <name>pyridoxal 5'-phosphate</name>
        <dbReference type="ChEBI" id="CHEBI:597326"/>
    </ligand>
</feature>
<comment type="subunit">
    <text evidence="12">Homodimer.</text>
</comment>
<evidence type="ECO:0000256" key="12">
    <source>
        <dbReference type="HAMAP-Rule" id="MF_00160"/>
    </source>
</evidence>
<comment type="pathway">
    <text evidence="2 12">Amino-acid biosynthesis; L-serine biosynthesis; L-serine from 3-phospho-D-glycerate: step 2/3.</text>
</comment>
<comment type="function">
    <text evidence="12">Catalyzes the reversible conversion of 3-phosphohydroxypyruvate to phosphoserine and of 3-hydroxy-2-oxo-4-phosphonooxybutanoate to phosphohydroxythreonine.</text>
</comment>
<evidence type="ECO:0000256" key="7">
    <source>
        <dbReference type="ARBA" id="ARBA00022898"/>
    </source>
</evidence>
<evidence type="ECO:0000256" key="11">
    <source>
        <dbReference type="ARBA" id="ARBA00049007"/>
    </source>
</evidence>
<accession>A0A520MQK8</accession>
<dbReference type="GO" id="GO:0005737">
    <property type="term" value="C:cytoplasm"/>
    <property type="evidence" value="ECO:0007669"/>
    <property type="project" value="UniProtKB-SubCell"/>
</dbReference>
<evidence type="ECO:0000256" key="3">
    <source>
        <dbReference type="ARBA" id="ARBA00006904"/>
    </source>
</evidence>
<comment type="similarity">
    <text evidence="3 12">Belongs to the class-V pyridoxal-phosphate-dependent aminotransferase family. SerC subfamily.</text>
</comment>
<feature type="binding site" evidence="12">
    <location>
        <position position="192"/>
    </location>
    <ligand>
        <name>pyridoxal 5'-phosphate</name>
        <dbReference type="ChEBI" id="CHEBI:597326"/>
    </ligand>
</feature>
<dbReference type="InterPro" id="IPR015421">
    <property type="entry name" value="PyrdxlP-dep_Trfase_major"/>
</dbReference>
<feature type="domain" description="Aminotransferase class V" evidence="13">
    <location>
        <begin position="4"/>
        <end position="345"/>
    </location>
</feature>
<evidence type="ECO:0000256" key="2">
    <source>
        <dbReference type="ARBA" id="ARBA00005099"/>
    </source>
</evidence>
<feature type="modified residue" description="N6-(pyridoxal phosphate)lysine" evidence="12">
    <location>
        <position position="193"/>
    </location>
</feature>
<dbReference type="AlphaFoldDB" id="A0A520MQK8"/>
<comment type="catalytic activity">
    <reaction evidence="10 12">
        <text>4-(phosphooxy)-L-threonine + 2-oxoglutarate = (R)-3-hydroxy-2-oxo-4-phosphooxybutanoate + L-glutamate</text>
        <dbReference type="Rhea" id="RHEA:16573"/>
        <dbReference type="ChEBI" id="CHEBI:16810"/>
        <dbReference type="ChEBI" id="CHEBI:29985"/>
        <dbReference type="ChEBI" id="CHEBI:58452"/>
        <dbReference type="ChEBI" id="CHEBI:58538"/>
        <dbReference type="EC" id="2.6.1.52"/>
    </reaction>
</comment>
<name>A0A520MQK8_9GAMM</name>
<evidence type="ECO:0000256" key="9">
    <source>
        <dbReference type="ARBA" id="ARBA00023299"/>
    </source>
</evidence>
<evidence type="ECO:0000313" key="14">
    <source>
        <dbReference type="EMBL" id="RZO23502.1"/>
    </source>
</evidence>
<dbReference type="UniPathway" id="UPA00244">
    <property type="reaction ID" value="UER00311"/>
</dbReference>
<dbReference type="UniPathway" id="UPA00135">
    <property type="reaction ID" value="UER00197"/>
</dbReference>
<dbReference type="InterPro" id="IPR015424">
    <property type="entry name" value="PyrdxlP-dep_Trfase"/>
</dbReference>
<comment type="caution">
    <text evidence="12">Lacks conserved residue(s) required for the propagation of feature annotation.</text>
</comment>
<comment type="catalytic activity">
    <reaction evidence="11 12">
        <text>O-phospho-L-serine + 2-oxoglutarate = 3-phosphooxypyruvate + L-glutamate</text>
        <dbReference type="Rhea" id="RHEA:14329"/>
        <dbReference type="ChEBI" id="CHEBI:16810"/>
        <dbReference type="ChEBI" id="CHEBI:18110"/>
        <dbReference type="ChEBI" id="CHEBI:29985"/>
        <dbReference type="ChEBI" id="CHEBI:57524"/>
        <dbReference type="EC" id="2.6.1.52"/>
    </reaction>
</comment>
<dbReference type="NCBIfam" id="NF003764">
    <property type="entry name" value="PRK05355.1"/>
    <property type="match status" value="1"/>
</dbReference>
<dbReference type="GO" id="GO:0008615">
    <property type="term" value="P:pyridoxine biosynthetic process"/>
    <property type="evidence" value="ECO:0007669"/>
    <property type="project" value="UniProtKB-UniRule"/>
</dbReference>
<dbReference type="InterPro" id="IPR000192">
    <property type="entry name" value="Aminotrans_V_dom"/>
</dbReference>
<comment type="cofactor">
    <cofactor evidence="12">
        <name>pyridoxal 5'-phosphate</name>
        <dbReference type="ChEBI" id="CHEBI:597326"/>
    </cofactor>
    <text evidence="12">Binds 1 pyridoxal phosphate per subunit.</text>
</comment>
<keyword evidence="6 12" id="KW-0808">Transferase</keyword>
<keyword evidence="7 12" id="KW-0663">Pyridoxal phosphate</keyword>
<dbReference type="HAMAP" id="MF_00160">
    <property type="entry name" value="SerC_aminotrans_5"/>
    <property type="match status" value="1"/>
</dbReference>
<proteinExistence type="inferred from homology"/>
<dbReference type="PANTHER" id="PTHR43247:SF1">
    <property type="entry name" value="PHOSPHOSERINE AMINOTRANSFERASE"/>
    <property type="match status" value="1"/>
</dbReference>
<dbReference type="GO" id="GO:0030170">
    <property type="term" value="F:pyridoxal phosphate binding"/>
    <property type="evidence" value="ECO:0007669"/>
    <property type="project" value="UniProtKB-UniRule"/>
</dbReference>
<keyword evidence="9 12" id="KW-0718">Serine biosynthesis</keyword>
<dbReference type="InterPro" id="IPR022278">
    <property type="entry name" value="Pser_aminoTfrase"/>
</dbReference>
<dbReference type="GO" id="GO:0006564">
    <property type="term" value="P:L-serine biosynthetic process"/>
    <property type="evidence" value="ECO:0007669"/>
    <property type="project" value="UniProtKB-UniRule"/>
</dbReference>
<evidence type="ECO:0000256" key="5">
    <source>
        <dbReference type="ARBA" id="ARBA00022605"/>
    </source>
</evidence>
<dbReference type="PIRSF" id="PIRSF000525">
    <property type="entry name" value="SerC"/>
    <property type="match status" value="1"/>
</dbReference>
<feature type="binding site" evidence="12">
    <location>
        <begin position="234"/>
        <end position="235"/>
    </location>
    <ligand>
        <name>pyridoxal 5'-phosphate</name>
        <dbReference type="ChEBI" id="CHEBI:597326"/>
    </ligand>
</feature>
<evidence type="ECO:0000256" key="1">
    <source>
        <dbReference type="ARBA" id="ARBA00004915"/>
    </source>
</evidence>
<evidence type="ECO:0000256" key="6">
    <source>
        <dbReference type="ARBA" id="ARBA00022679"/>
    </source>
</evidence>
<dbReference type="Gene3D" id="3.90.1150.10">
    <property type="entry name" value="Aspartate Aminotransferase, domain 1"/>
    <property type="match status" value="1"/>
</dbReference>
<dbReference type="SUPFAM" id="SSF53383">
    <property type="entry name" value="PLP-dependent transferases"/>
    <property type="match status" value="1"/>
</dbReference>
<keyword evidence="4 12" id="KW-0032">Aminotransferase</keyword>
<sequence>MRKWNFSAGPAAIPQSVLQEAQAEMLEWQESGMSVMEMSHRSPEYIDIANKARQDFIDLLKIPSDYQVLFLQGGATLQFSMVPMNFGAKSVADYVLSGSWSKKAINEASKIIDINIVASSESSNFNNVPKEKSWSCSDNAAYLHYVANETIQGNALHNPPTTHAPLISDMSSVILSEPIDVSKFSMIYAGAQKNIGPAGLTICIIKNDFLKTATTELPGMLQYAKHVEADSMFNTPPTFAWYLSGKVFAWLKDRGGLESMGEINKLKASKLYDFIDQSDFYSNPVSRENRSIMNVPFLLANSELDSEFLHEAENAGLLNLKGHRSVGGMRASIYNATPIEAVDALINFMGDFQSKHG</sequence>
<dbReference type="Pfam" id="PF00266">
    <property type="entry name" value="Aminotran_5"/>
    <property type="match status" value="1"/>
</dbReference>
<dbReference type="Gene3D" id="3.40.640.10">
    <property type="entry name" value="Type I PLP-dependent aspartate aminotransferase-like (Major domain)"/>
    <property type="match status" value="1"/>
</dbReference>
<feature type="binding site" evidence="12">
    <location>
        <position position="41"/>
    </location>
    <ligand>
        <name>L-glutamate</name>
        <dbReference type="ChEBI" id="CHEBI:29985"/>
    </ligand>
</feature>
<evidence type="ECO:0000256" key="4">
    <source>
        <dbReference type="ARBA" id="ARBA00022576"/>
    </source>
</evidence>
<dbReference type="InterPro" id="IPR015422">
    <property type="entry name" value="PyrdxlP-dep_Trfase_small"/>
</dbReference>
<evidence type="ECO:0000256" key="8">
    <source>
        <dbReference type="ARBA" id="ARBA00023096"/>
    </source>
</evidence>
<protein>
    <recommendedName>
        <fullName evidence="12">Phosphoserine aminotransferase</fullName>
        <ecNumber evidence="12">2.6.1.52</ecNumber>
    </recommendedName>
    <alternativeName>
        <fullName evidence="12">Phosphohydroxythreonine aminotransferase</fullName>
        <shortName evidence="12">PSAT</shortName>
    </alternativeName>
</protein>
<dbReference type="NCBIfam" id="TIGR01364">
    <property type="entry name" value="serC_1"/>
    <property type="match status" value="1"/>
</dbReference>
<keyword evidence="12" id="KW-0963">Cytoplasm</keyword>
<dbReference type="PANTHER" id="PTHR43247">
    <property type="entry name" value="PHOSPHOSERINE AMINOTRANSFERASE"/>
    <property type="match status" value="1"/>
</dbReference>
<reference evidence="14 15" key="1">
    <citation type="submission" date="2019-02" db="EMBL/GenBank/DDBJ databases">
        <title>Prokaryotic population dynamics and viral predation in marine succession experiment using metagenomics: the confinement effect.</title>
        <authorList>
            <person name="Haro-Moreno J.M."/>
            <person name="Rodriguez-Valera F."/>
            <person name="Lopez-Perez M."/>
        </authorList>
    </citation>
    <scope>NUCLEOTIDE SEQUENCE [LARGE SCALE GENOMIC DNA]</scope>
    <source>
        <strain evidence="14">MED-G165</strain>
    </source>
</reference>
<organism evidence="14 15">
    <name type="scientific">SAR86 cluster bacterium</name>
    <dbReference type="NCBI Taxonomy" id="2030880"/>
    <lineage>
        <taxon>Bacteria</taxon>
        <taxon>Pseudomonadati</taxon>
        <taxon>Pseudomonadota</taxon>
        <taxon>Gammaproteobacteria</taxon>
        <taxon>SAR86 cluster</taxon>
    </lineage>
</organism>
<evidence type="ECO:0000313" key="15">
    <source>
        <dbReference type="Proteomes" id="UP000316449"/>
    </source>
</evidence>
<evidence type="ECO:0000259" key="13">
    <source>
        <dbReference type="Pfam" id="PF00266"/>
    </source>
</evidence>
<keyword evidence="5 12" id="KW-0028">Amino-acid biosynthesis</keyword>
<comment type="caution">
    <text evidence="14">The sequence shown here is derived from an EMBL/GenBank/DDBJ whole genome shotgun (WGS) entry which is preliminary data.</text>
</comment>
<gene>
    <name evidence="12 14" type="primary">serC</name>
    <name evidence="14" type="ORF">EVA98_02705</name>
</gene>
<comment type="subcellular location">
    <subcellularLocation>
        <location evidence="12">Cytoplasm</location>
    </subcellularLocation>
</comment>
<feature type="binding site" evidence="12">
    <location>
        <position position="150"/>
    </location>
    <ligand>
        <name>pyridoxal 5'-phosphate</name>
        <dbReference type="ChEBI" id="CHEBI:597326"/>
    </ligand>
</feature>
<dbReference type="EMBL" id="SHBK01000036">
    <property type="protein sequence ID" value="RZO23502.1"/>
    <property type="molecule type" value="Genomic_DNA"/>
</dbReference>
<dbReference type="GO" id="GO:0004648">
    <property type="term" value="F:O-phospho-L-serine:2-oxoglutarate aminotransferase activity"/>
    <property type="evidence" value="ECO:0007669"/>
    <property type="project" value="UniProtKB-UniRule"/>
</dbReference>
<comment type="pathway">
    <text evidence="1 12">Cofactor biosynthesis; pyridoxine 5'-phosphate biosynthesis; pyridoxine 5'-phosphate from D-erythrose 4-phosphate: step 3/5.</text>
</comment>
<dbReference type="FunFam" id="3.40.640.10:FF:000010">
    <property type="entry name" value="Phosphoserine aminotransferase"/>
    <property type="match status" value="1"/>
</dbReference>
<feature type="binding site" evidence="12">
    <location>
        <position position="100"/>
    </location>
    <ligand>
        <name>pyridoxal 5'-phosphate</name>
        <dbReference type="ChEBI" id="CHEBI:597326"/>
    </ligand>
</feature>
<feature type="binding site" evidence="12">
    <location>
        <begin position="75"/>
        <end position="76"/>
    </location>
    <ligand>
        <name>pyridoxal 5'-phosphate</name>
        <dbReference type="ChEBI" id="CHEBI:597326"/>
    </ligand>
</feature>
<dbReference type="FunFam" id="3.90.1150.10:FF:000006">
    <property type="entry name" value="Phosphoserine aminotransferase"/>
    <property type="match status" value="1"/>
</dbReference>
<keyword evidence="8 12" id="KW-0664">Pyridoxine biosynthesis</keyword>
<dbReference type="EC" id="2.6.1.52" evidence="12"/>